<evidence type="ECO:0000313" key="6">
    <source>
        <dbReference type="Proteomes" id="UP000501443"/>
    </source>
</evidence>
<reference evidence="4 6" key="2">
    <citation type="submission" date="2020-05" db="EMBL/GenBank/DDBJ databases">
        <title>First description outside Europe of the emergent pathogen for shellfish aquaculture Vibrio europaeus.</title>
        <authorList>
            <person name="Dubert J."/>
            <person name="Rojas R."/>
        </authorList>
    </citation>
    <scope>NUCLEOTIDE SEQUENCE [LARGE SCALE GENOMIC DNA]</scope>
    <source>
        <strain evidence="4 6">NPI-1</strain>
    </source>
</reference>
<dbReference type="Proteomes" id="UP000501443">
    <property type="component" value="Chromosome 1"/>
</dbReference>
<proteinExistence type="predicted"/>
<evidence type="ECO:0000313" key="7">
    <source>
        <dbReference type="Proteomes" id="UP001150001"/>
    </source>
</evidence>
<evidence type="ECO:0000313" key="2">
    <source>
        <dbReference type="EMBL" id="MDC5742261.1"/>
    </source>
</evidence>
<accession>A0A178JB46</accession>
<reference evidence="3 5" key="1">
    <citation type="submission" date="2016-03" db="EMBL/GenBank/DDBJ databases">
        <title>Draft genome sequence of the Vibrio tubiashii subs. europaeus.</title>
        <authorList>
            <person name="Spinard E."/>
            <person name="Dubert J."/>
            <person name="Nelson D.R."/>
            <person name="Barja J.L."/>
        </authorList>
    </citation>
    <scope>NUCLEOTIDE SEQUENCE [LARGE SCALE GENOMIC DNA]</scope>
    <source>
        <strain evidence="5">PP-638</strain>
        <strain evidence="3">PP2-638</strain>
    </source>
</reference>
<organism evidence="3 5">
    <name type="scientific">Vibrio europaeus</name>
    <dbReference type="NCBI Taxonomy" id="300876"/>
    <lineage>
        <taxon>Bacteria</taxon>
        <taxon>Pseudomonadati</taxon>
        <taxon>Pseudomonadota</taxon>
        <taxon>Gammaproteobacteria</taxon>
        <taxon>Vibrionales</taxon>
        <taxon>Vibrionaceae</taxon>
        <taxon>Vibrio</taxon>
        <taxon>Vibrio oreintalis group</taxon>
    </lineage>
</organism>
<dbReference type="OrthoDB" id="5917619at2"/>
<evidence type="ECO:0000313" key="5">
    <source>
        <dbReference type="Proteomes" id="UP000094761"/>
    </source>
</evidence>
<evidence type="ECO:0000256" key="1">
    <source>
        <dbReference type="SAM" id="SignalP"/>
    </source>
</evidence>
<dbReference type="EMBL" id="LUAX01000002">
    <property type="protein sequence ID" value="OAM99454.1"/>
    <property type="molecule type" value="Genomic_DNA"/>
</dbReference>
<feature type="signal peptide" evidence="1">
    <location>
        <begin position="1"/>
        <end position="19"/>
    </location>
</feature>
<name>A0A178JB46_9VIBR</name>
<evidence type="ECO:0000313" key="4">
    <source>
        <dbReference type="EMBL" id="QJY37303.1"/>
    </source>
</evidence>
<protein>
    <submittedName>
        <fullName evidence="3">MSHA biogenesis protein MshK</fullName>
    </submittedName>
</protein>
<dbReference type="Proteomes" id="UP001150001">
    <property type="component" value="Unassembled WGS sequence"/>
</dbReference>
<sequence>MVRTIVILLTVGLSLNVMASQDPTAPLGWQSPQQSKATIIKRKPVPKLQSIVCEELGGCSAIINGQVVLAGEQVNGYKVSQIKPEVVTLVRGGKQWKLNLFSLEVKQ</sequence>
<evidence type="ECO:0000313" key="3">
    <source>
        <dbReference type="EMBL" id="OAM99454.1"/>
    </source>
</evidence>
<feature type="chain" id="PRO_5044550596" evidence="1">
    <location>
        <begin position="20"/>
        <end position="107"/>
    </location>
</feature>
<dbReference type="EMBL" id="JAPFIT010000021">
    <property type="protein sequence ID" value="MDC5742261.1"/>
    <property type="molecule type" value="Genomic_DNA"/>
</dbReference>
<keyword evidence="7" id="KW-1185">Reference proteome</keyword>
<reference evidence="2" key="3">
    <citation type="submission" date="2022-11" db="EMBL/GenBank/DDBJ databases">
        <title>Role of the vibriolysin VemA secreted by the emergent pathogen Vibrio europaeus in the colonization of Manila clam mucus.</title>
        <authorList>
            <person name="Martinez C."/>
            <person name="Rodriguez S."/>
            <person name="Vences A."/>
            <person name="Barja J.L."/>
            <person name="Toranzo A.E."/>
            <person name="Dubert J."/>
        </authorList>
    </citation>
    <scope>NUCLEOTIDE SEQUENCE</scope>
    <source>
        <strain evidence="2">3454</strain>
    </source>
</reference>
<dbReference type="EMBL" id="CP053541">
    <property type="protein sequence ID" value="QJY37303.1"/>
    <property type="molecule type" value="Genomic_DNA"/>
</dbReference>
<gene>
    <name evidence="3" type="ORF">AZ468_10910</name>
    <name evidence="4" type="ORF">HOO69_12125</name>
    <name evidence="2" type="ORF">OPW20_19485</name>
</gene>
<dbReference type="AlphaFoldDB" id="A0A178JB46"/>
<dbReference type="Proteomes" id="UP000094761">
    <property type="component" value="Unassembled WGS sequence"/>
</dbReference>
<keyword evidence="1" id="KW-0732">Signal</keyword>